<accession>A0ABU0LRE0</accession>
<keyword evidence="5 13" id="KW-0444">Lipid biosynthesis</keyword>
<comment type="pathway">
    <text evidence="2 13">Glycolipid biosynthesis; lipid IV(A) biosynthesis; lipid IV(A) from (3R)-3-hydroxytetradecanoyl-[acyl-carrier-protein] and UDP-N-acetyl-alpha-D-glucosamine: step 6/6.</text>
</comment>
<evidence type="ECO:0000313" key="14">
    <source>
        <dbReference type="EMBL" id="MDQ0511256.1"/>
    </source>
</evidence>
<organism evidence="14 15">
    <name type="scientific">Ancylobacter amanitiformis</name>
    <dbReference type="NCBI Taxonomy" id="217069"/>
    <lineage>
        <taxon>Bacteria</taxon>
        <taxon>Pseudomonadati</taxon>
        <taxon>Pseudomonadota</taxon>
        <taxon>Alphaproteobacteria</taxon>
        <taxon>Hyphomicrobiales</taxon>
        <taxon>Xanthobacteraceae</taxon>
        <taxon>Ancylobacter</taxon>
    </lineage>
</organism>
<evidence type="ECO:0000256" key="2">
    <source>
        <dbReference type="ARBA" id="ARBA00004870"/>
    </source>
</evidence>
<keyword evidence="15" id="KW-1185">Reference proteome</keyword>
<comment type="similarity">
    <text evidence="13">Belongs to the LpxK family.</text>
</comment>
<dbReference type="NCBIfam" id="TIGR00682">
    <property type="entry name" value="lpxK"/>
    <property type="match status" value="1"/>
</dbReference>
<evidence type="ECO:0000313" key="15">
    <source>
        <dbReference type="Proteomes" id="UP001235094"/>
    </source>
</evidence>
<keyword evidence="11 13" id="KW-0443">Lipid metabolism</keyword>
<comment type="caution">
    <text evidence="14">The sequence shown here is derived from an EMBL/GenBank/DDBJ whole genome shotgun (WGS) entry which is preliminary data.</text>
</comment>
<evidence type="ECO:0000256" key="3">
    <source>
        <dbReference type="ARBA" id="ARBA00012071"/>
    </source>
</evidence>
<dbReference type="EC" id="2.7.1.130" evidence="3 13"/>
<dbReference type="SUPFAM" id="SSF52540">
    <property type="entry name" value="P-loop containing nucleoside triphosphate hydrolases"/>
    <property type="match status" value="1"/>
</dbReference>
<evidence type="ECO:0000256" key="5">
    <source>
        <dbReference type="ARBA" id="ARBA00022516"/>
    </source>
</evidence>
<keyword evidence="9 13" id="KW-0418">Kinase</keyword>
<dbReference type="HAMAP" id="MF_00409">
    <property type="entry name" value="LpxK"/>
    <property type="match status" value="1"/>
</dbReference>
<comment type="catalytic activity">
    <reaction evidence="13">
        <text>a lipid A disaccharide + ATP = a lipid IVA + ADP + H(+)</text>
        <dbReference type="Rhea" id="RHEA:67840"/>
        <dbReference type="ChEBI" id="CHEBI:15378"/>
        <dbReference type="ChEBI" id="CHEBI:30616"/>
        <dbReference type="ChEBI" id="CHEBI:176343"/>
        <dbReference type="ChEBI" id="CHEBI:176425"/>
        <dbReference type="ChEBI" id="CHEBI:456216"/>
        <dbReference type="EC" id="2.7.1.130"/>
    </reaction>
</comment>
<comment type="function">
    <text evidence="1 13">Transfers the gamma-phosphate of ATP to the 4'-position of a tetraacyldisaccharide 1-phosphate intermediate (termed DS-1-P) to form tetraacyldisaccharide 1,4'-bis-phosphate (lipid IVA).</text>
</comment>
<evidence type="ECO:0000256" key="12">
    <source>
        <dbReference type="ARBA" id="ARBA00029757"/>
    </source>
</evidence>
<dbReference type="Pfam" id="PF02606">
    <property type="entry name" value="LpxK"/>
    <property type="match status" value="1"/>
</dbReference>
<dbReference type="GO" id="GO:0009029">
    <property type="term" value="F:lipid-A 4'-kinase activity"/>
    <property type="evidence" value="ECO:0007669"/>
    <property type="project" value="UniProtKB-EC"/>
</dbReference>
<name>A0ABU0LRE0_9HYPH</name>
<evidence type="ECO:0000256" key="1">
    <source>
        <dbReference type="ARBA" id="ARBA00002274"/>
    </source>
</evidence>
<dbReference type="InterPro" id="IPR003758">
    <property type="entry name" value="LpxK"/>
</dbReference>
<keyword evidence="7 13" id="KW-0808">Transferase</keyword>
<evidence type="ECO:0000256" key="10">
    <source>
        <dbReference type="ARBA" id="ARBA00022840"/>
    </source>
</evidence>
<dbReference type="InterPro" id="IPR027417">
    <property type="entry name" value="P-loop_NTPase"/>
</dbReference>
<dbReference type="PANTHER" id="PTHR42724:SF1">
    <property type="entry name" value="TETRAACYLDISACCHARIDE 4'-KINASE, MITOCHONDRIAL-RELATED"/>
    <property type="match status" value="1"/>
</dbReference>
<evidence type="ECO:0000256" key="11">
    <source>
        <dbReference type="ARBA" id="ARBA00023098"/>
    </source>
</evidence>
<dbReference type="RefSeq" id="WP_306889961.1">
    <property type="nucleotide sequence ID" value="NZ_JAUSVR010000006.1"/>
</dbReference>
<keyword evidence="6 13" id="KW-0441">Lipid A biosynthesis</keyword>
<evidence type="ECO:0000256" key="9">
    <source>
        <dbReference type="ARBA" id="ARBA00022777"/>
    </source>
</evidence>
<dbReference type="PANTHER" id="PTHR42724">
    <property type="entry name" value="TETRAACYLDISACCHARIDE 4'-KINASE"/>
    <property type="match status" value="1"/>
</dbReference>
<dbReference type="Proteomes" id="UP001235094">
    <property type="component" value="Unassembled WGS sequence"/>
</dbReference>
<reference evidence="14 15" key="1">
    <citation type="submission" date="2023-07" db="EMBL/GenBank/DDBJ databases">
        <title>Genomic Encyclopedia of Type Strains, Phase IV (KMG-IV): sequencing the most valuable type-strain genomes for metagenomic binning, comparative biology and taxonomic classification.</title>
        <authorList>
            <person name="Goeker M."/>
        </authorList>
    </citation>
    <scope>NUCLEOTIDE SEQUENCE [LARGE SCALE GENOMIC DNA]</scope>
    <source>
        <strain evidence="14 15">DSM 15561</strain>
    </source>
</reference>
<proteinExistence type="inferred from homology"/>
<protein>
    <recommendedName>
        <fullName evidence="4 13">Tetraacyldisaccharide 4'-kinase</fullName>
        <ecNumber evidence="3 13">2.7.1.130</ecNumber>
    </recommendedName>
    <alternativeName>
        <fullName evidence="12 13">Lipid A 4'-kinase</fullName>
    </alternativeName>
</protein>
<keyword evidence="8 13" id="KW-0547">Nucleotide-binding</keyword>
<keyword evidence="10 13" id="KW-0067">ATP-binding</keyword>
<evidence type="ECO:0000256" key="6">
    <source>
        <dbReference type="ARBA" id="ARBA00022556"/>
    </source>
</evidence>
<gene>
    <name evidence="13" type="primary">lpxK</name>
    <name evidence="14" type="ORF">QOZ99_002153</name>
</gene>
<evidence type="ECO:0000256" key="13">
    <source>
        <dbReference type="HAMAP-Rule" id="MF_00409"/>
    </source>
</evidence>
<sequence>MHAPDFWWRREPSTTARLLAPLGAALGAVTLARLKAAGSEVGIPVICIGNPTVGGAGKTPTVIHLARRLIAAKHRPCVLTRGYGGRERGPVQVDPLLHQARDVGDEPLLIARVAPTYVARDRLAGAQFAAQDGADVVVMDDGFQNPALAKALSILVVDAGVGVGNGLCVPAGPLRAPLGPQLEHAQALLVVGEGAPGERVARDGYGAGVVVLRGRLAPDAQAVARLFGRRVLAYAGIGRPAKFFETLRALGVLPILTRPFPDHHVYTLAEVAGLLAEARSHDLTLVTTEKDAVRLAGTEVGEKLLDASEVLPVRLALEPQSVKALDHMLSGILG</sequence>
<evidence type="ECO:0000256" key="8">
    <source>
        <dbReference type="ARBA" id="ARBA00022741"/>
    </source>
</evidence>
<feature type="binding site" evidence="13">
    <location>
        <begin position="52"/>
        <end position="59"/>
    </location>
    <ligand>
        <name>ATP</name>
        <dbReference type="ChEBI" id="CHEBI:30616"/>
    </ligand>
</feature>
<evidence type="ECO:0000256" key="4">
    <source>
        <dbReference type="ARBA" id="ARBA00016436"/>
    </source>
</evidence>
<dbReference type="EMBL" id="JAUSVR010000006">
    <property type="protein sequence ID" value="MDQ0511256.1"/>
    <property type="molecule type" value="Genomic_DNA"/>
</dbReference>
<evidence type="ECO:0000256" key="7">
    <source>
        <dbReference type="ARBA" id="ARBA00022679"/>
    </source>
</evidence>